<dbReference type="GO" id="GO:0006355">
    <property type="term" value="P:regulation of DNA-templated transcription"/>
    <property type="evidence" value="ECO:0007669"/>
    <property type="project" value="InterPro"/>
</dbReference>
<keyword evidence="5" id="KW-0804">Transcription</keyword>
<dbReference type="Gene3D" id="1.10.10.10">
    <property type="entry name" value="Winged helix-like DNA-binding domain superfamily/Winged helix DNA-binding domain"/>
    <property type="match status" value="1"/>
</dbReference>
<dbReference type="AlphaFoldDB" id="A0A173V7E4"/>
<dbReference type="EMBL" id="CYXN01000033">
    <property type="protein sequence ID" value="CUN21798.1"/>
    <property type="molecule type" value="Genomic_DNA"/>
</dbReference>
<dbReference type="PROSITE" id="PS51372">
    <property type="entry name" value="PRD_2"/>
    <property type="match status" value="2"/>
</dbReference>
<dbReference type="Gene3D" id="3.40.930.10">
    <property type="entry name" value="Mannitol-specific EII, Chain A"/>
    <property type="match status" value="1"/>
</dbReference>
<dbReference type="PANTHER" id="PTHR30185:SF13">
    <property type="entry name" value="LICABCH OPERON REGULATOR-RELATED"/>
    <property type="match status" value="1"/>
</dbReference>
<feature type="domain" description="PRD" evidence="8">
    <location>
        <begin position="290"/>
        <end position="397"/>
    </location>
</feature>
<dbReference type="SUPFAM" id="SSF63520">
    <property type="entry name" value="PTS-regulatory domain, PRD"/>
    <property type="match status" value="2"/>
</dbReference>
<evidence type="ECO:0000256" key="4">
    <source>
        <dbReference type="ARBA" id="ARBA00023159"/>
    </source>
</evidence>
<organism evidence="9 10">
    <name type="scientific">Faecalibacterium prausnitzii</name>
    <dbReference type="NCBI Taxonomy" id="853"/>
    <lineage>
        <taxon>Bacteria</taxon>
        <taxon>Bacillati</taxon>
        <taxon>Bacillota</taxon>
        <taxon>Clostridia</taxon>
        <taxon>Eubacteriales</taxon>
        <taxon>Oscillospiraceae</taxon>
        <taxon>Faecalibacterium</taxon>
    </lineage>
</organism>
<keyword evidence="2" id="KW-0677">Repeat</keyword>
<reference evidence="9 10" key="1">
    <citation type="submission" date="2015-09" db="EMBL/GenBank/DDBJ databases">
        <authorList>
            <consortium name="Pathogen Informatics"/>
        </authorList>
    </citation>
    <scope>NUCLEOTIDE SEQUENCE [LARGE SCALE GENOMIC DNA]</scope>
    <source>
        <strain evidence="9 10">2789STDY5834970</strain>
    </source>
</reference>
<evidence type="ECO:0000313" key="9">
    <source>
        <dbReference type="EMBL" id="CUN21798.1"/>
    </source>
</evidence>
<evidence type="ECO:0000259" key="6">
    <source>
        <dbReference type="PROSITE" id="PS51094"/>
    </source>
</evidence>
<dbReference type="InterPro" id="IPR013011">
    <property type="entry name" value="PTS_EIIB_2"/>
</dbReference>
<accession>A0A173V7E4</accession>
<dbReference type="RefSeq" id="WP_055186849.1">
    <property type="nucleotide sequence ID" value="NZ_CYXN01000033.1"/>
</dbReference>
<dbReference type="SUPFAM" id="SSF55804">
    <property type="entry name" value="Phoshotransferase/anion transport protein"/>
    <property type="match status" value="1"/>
</dbReference>
<dbReference type="CDD" id="cd00211">
    <property type="entry name" value="PTS_IIA_fru"/>
    <property type="match status" value="1"/>
</dbReference>
<proteinExistence type="predicted"/>
<evidence type="ECO:0000313" key="10">
    <source>
        <dbReference type="Proteomes" id="UP000095649"/>
    </source>
</evidence>
<feature type="domain" description="PTS EIIA type-2" evidence="6">
    <location>
        <begin position="494"/>
        <end position="633"/>
    </location>
</feature>
<dbReference type="InterPro" id="IPR036634">
    <property type="entry name" value="PRD_sf"/>
</dbReference>
<keyword evidence="3" id="KW-0805">Transcription regulation</keyword>
<dbReference type="InterPro" id="IPR016152">
    <property type="entry name" value="PTrfase/Anion_transptr"/>
</dbReference>
<name>A0A173V7E4_9FIRM</name>
<dbReference type="PANTHER" id="PTHR30185">
    <property type="entry name" value="CRYPTIC BETA-GLUCOSIDE BGL OPERON ANTITERMINATOR"/>
    <property type="match status" value="1"/>
</dbReference>
<keyword evidence="4" id="KW-0010">Activator</keyword>
<dbReference type="Pfam" id="PF05043">
    <property type="entry name" value="Mga"/>
    <property type="match status" value="1"/>
</dbReference>
<dbReference type="Gene3D" id="1.10.1790.10">
    <property type="entry name" value="PRD domain"/>
    <property type="match status" value="2"/>
</dbReference>
<gene>
    <name evidence="9" type="primary">licR</name>
    <name evidence="9" type="ORF">ERS852582_02545</name>
</gene>
<dbReference type="InterPro" id="IPR036388">
    <property type="entry name" value="WH-like_DNA-bd_sf"/>
</dbReference>
<dbReference type="GO" id="GO:0008982">
    <property type="term" value="F:protein-N(PI)-phosphohistidine-sugar phosphotransferase activity"/>
    <property type="evidence" value="ECO:0007669"/>
    <property type="project" value="InterPro"/>
</dbReference>
<dbReference type="Pfam" id="PF08279">
    <property type="entry name" value="HTH_11"/>
    <property type="match status" value="1"/>
</dbReference>
<feature type="domain" description="PTS EIIB type-2" evidence="7">
    <location>
        <begin position="401"/>
        <end position="492"/>
    </location>
</feature>
<dbReference type="SUPFAM" id="SSF52794">
    <property type="entry name" value="PTS system IIB component-like"/>
    <property type="match status" value="1"/>
</dbReference>
<dbReference type="InterPro" id="IPR013196">
    <property type="entry name" value="HTH_11"/>
</dbReference>
<dbReference type="OrthoDB" id="3175596at2"/>
<dbReference type="PROSITE" id="PS51094">
    <property type="entry name" value="PTS_EIIA_TYPE_2"/>
    <property type="match status" value="1"/>
</dbReference>
<evidence type="ECO:0000256" key="3">
    <source>
        <dbReference type="ARBA" id="ARBA00023015"/>
    </source>
</evidence>
<dbReference type="Pfam" id="PF00874">
    <property type="entry name" value="PRD"/>
    <property type="match status" value="2"/>
</dbReference>
<evidence type="ECO:0000256" key="5">
    <source>
        <dbReference type="ARBA" id="ARBA00023163"/>
    </source>
</evidence>
<dbReference type="Proteomes" id="UP000095649">
    <property type="component" value="Unassembled WGS sequence"/>
</dbReference>
<dbReference type="InterPro" id="IPR036095">
    <property type="entry name" value="PTS_EIIB-like_sf"/>
</dbReference>
<dbReference type="GO" id="GO:0009401">
    <property type="term" value="P:phosphoenolpyruvate-dependent sugar phosphotransferase system"/>
    <property type="evidence" value="ECO:0007669"/>
    <property type="project" value="InterPro"/>
</dbReference>
<evidence type="ECO:0000256" key="2">
    <source>
        <dbReference type="ARBA" id="ARBA00022737"/>
    </source>
</evidence>
<evidence type="ECO:0000256" key="1">
    <source>
        <dbReference type="ARBA" id="ARBA00022679"/>
    </source>
</evidence>
<dbReference type="InterPro" id="IPR050661">
    <property type="entry name" value="BglG_antiterminators"/>
</dbReference>
<protein>
    <submittedName>
        <fullName evidence="9">Probable licABCH operon regulator</fullName>
    </submittedName>
</protein>
<dbReference type="InterPro" id="IPR011608">
    <property type="entry name" value="PRD"/>
</dbReference>
<sequence length="633" mass="73891">MLDAKLADLLEGLSESEYVPSQALAGHCGISDRTVRTRVQELREELERNGATIESRQRYGYRLVVQDRQKYQIWLKDEHARMQEAVPNTVEDRFHYLLALFLRDENYHKIETLSETLWVSTKTLSNELRQVEFALGHYYLTIERKPHYGMRVTGSEFDKRKCCMDYLMQSCYAEERAKTKLTPRIGEVLLDVILRQRIKFSEAAFQNIVSYLYIACLRGREGNVIRQAPENQQLRVRNTQEYSVAQTLVQKLREVEVEIADTQAEMMYIAVFIAGRRILGDESKLQANPVVTKAVNELSALLLDCIQRVYNLNFRENLNVRIALYNHLATFHIRMMYGIPMPNPILDEVKQNYPFAFAIAQRAMVELEQFYQRKIPEDETGYFAIILEMALESLKENIEKKNILLVCMTGKSSSRFLAFRFRNEFEVYINRLDVCSMYEFEQYDLHDTDYVFTTVPLHTAAKIPIYEISNFLDESDIPQVRRKLEQGSVDFLRRYYRQELFFPHIQAGTREEALRQICHQMAQVYPMPEEEFCASVLAREQMGGTDFGNNVAIPHPEECFVKENVVCVAILDKPIRWSANTVQLVILAAIYDSASAQAQKFYQLTSSLISDRVRVKRIIAKQEYEHFMKLLLE</sequence>
<dbReference type="InterPro" id="IPR007737">
    <property type="entry name" value="Mga_HTH"/>
</dbReference>
<keyword evidence="1" id="KW-0808">Transferase</keyword>
<evidence type="ECO:0000259" key="8">
    <source>
        <dbReference type="PROSITE" id="PS51372"/>
    </source>
</evidence>
<dbReference type="Gene3D" id="3.40.50.2300">
    <property type="match status" value="1"/>
</dbReference>
<feature type="domain" description="PRD" evidence="8">
    <location>
        <begin position="176"/>
        <end position="283"/>
    </location>
</feature>
<evidence type="ECO:0000259" key="7">
    <source>
        <dbReference type="PROSITE" id="PS51099"/>
    </source>
</evidence>
<dbReference type="CDD" id="cd05568">
    <property type="entry name" value="PTS_IIB_bgl_like"/>
    <property type="match status" value="1"/>
</dbReference>
<dbReference type="Pfam" id="PF00359">
    <property type="entry name" value="PTS_EIIA_2"/>
    <property type="match status" value="1"/>
</dbReference>
<dbReference type="PROSITE" id="PS51099">
    <property type="entry name" value="PTS_EIIB_TYPE_2"/>
    <property type="match status" value="1"/>
</dbReference>
<dbReference type="InterPro" id="IPR002178">
    <property type="entry name" value="PTS_EIIA_type-2_dom"/>
</dbReference>